<dbReference type="Pfam" id="PF15456">
    <property type="entry name" value="Uds1"/>
    <property type="match status" value="1"/>
</dbReference>
<feature type="coiled-coil region" evidence="1">
    <location>
        <begin position="374"/>
        <end position="436"/>
    </location>
</feature>
<gene>
    <name evidence="3" type="ORF">MFLAVUS_006711</name>
</gene>
<evidence type="ECO:0000313" key="4">
    <source>
        <dbReference type="Proteomes" id="UP001473302"/>
    </source>
</evidence>
<accession>A0ABP9Z2B3</accession>
<dbReference type="InterPro" id="IPR029191">
    <property type="entry name" value="Uds1"/>
</dbReference>
<evidence type="ECO:0000313" key="3">
    <source>
        <dbReference type="EMBL" id="GAA5813237.1"/>
    </source>
</evidence>
<sequence length="595" mass="69505">MPILRDSRTPSIPHRSPFRIRDSHMAKIRQSSNVDRWSFSMELGNLWNMKPVENYDKKFNDEKTSMFSSGNLLTQLLVSQALLDSNQFEILSFEKLDNLKKEQVELHQHINNISKSIELERRIKNISKSLENINLKNSRNSILYLERQRQGNDDKINHLSSLVEDLKFKEINMKKIILRHTAAVLNKGIQNIESTSTPTTPVNHHYSDNIALLESELNHVSSKVDYLLSDYCSCTNIPSHPLQKIQLLDQQLAEVSKSSSMNQIDDNGNKQKLLSIEKERDLLLSKLVDMELKSTKLLATVTSYSSRQRALKFELLQFKGESIELQIWDRLREMQEHTNIPPATATAPVLITTVDTNQYKQQLKEQSLFYESNIEQQNITLERNSQQYHQLELDCQRLNNEKSNLDGLIKEKSRALDQQDNQISRLNADIRTQKQVKNEPYRPESNQEKERLKKVFAAREDEWTQHTHSMEDSFDELLENFDKLTNTAIEFDSHRMRYDRTVDDLNQNIHQLELELIEEKVKRIGCSQSEPTTTASLRKEFRILVADIKRSHQERMDQEAQEIKRLQLQLQELQDSNTNTNHKFTGYSVAIQTDF</sequence>
<organism evidence="3 4">
    <name type="scientific">Mucor flavus</name>
    <dbReference type="NCBI Taxonomy" id="439312"/>
    <lineage>
        <taxon>Eukaryota</taxon>
        <taxon>Fungi</taxon>
        <taxon>Fungi incertae sedis</taxon>
        <taxon>Mucoromycota</taxon>
        <taxon>Mucoromycotina</taxon>
        <taxon>Mucoromycetes</taxon>
        <taxon>Mucorales</taxon>
        <taxon>Mucorineae</taxon>
        <taxon>Mucoraceae</taxon>
        <taxon>Mucor</taxon>
    </lineage>
</organism>
<name>A0ABP9Z2B3_9FUNG</name>
<feature type="coiled-coil region" evidence="1">
    <location>
        <begin position="549"/>
        <end position="583"/>
    </location>
</feature>
<reference evidence="3 4" key="1">
    <citation type="submission" date="2024-04" db="EMBL/GenBank/DDBJ databases">
        <title>genome sequences of Mucor flavus KT1a and Helicostylum pulchrum KT1b strains isolated from the surface of a dry-aged beef.</title>
        <authorList>
            <person name="Toyotome T."/>
            <person name="Hosono M."/>
            <person name="Torimaru M."/>
            <person name="Fukuda K."/>
            <person name="Mikami N."/>
        </authorList>
    </citation>
    <scope>NUCLEOTIDE SEQUENCE [LARGE SCALE GENOMIC DNA]</scope>
    <source>
        <strain evidence="3 4">KT1a</strain>
    </source>
</reference>
<comment type="caution">
    <text evidence="3">The sequence shown here is derived from an EMBL/GenBank/DDBJ whole genome shotgun (WGS) entry which is preliminary data.</text>
</comment>
<evidence type="ECO:0000259" key="2">
    <source>
        <dbReference type="Pfam" id="PF15456"/>
    </source>
</evidence>
<dbReference type="Proteomes" id="UP001473302">
    <property type="component" value="Unassembled WGS sequence"/>
</dbReference>
<dbReference type="EMBL" id="BAABUK010000016">
    <property type="protein sequence ID" value="GAA5813237.1"/>
    <property type="molecule type" value="Genomic_DNA"/>
</dbReference>
<keyword evidence="4" id="KW-1185">Reference proteome</keyword>
<proteinExistence type="predicted"/>
<keyword evidence="1" id="KW-0175">Coiled coil</keyword>
<feature type="domain" description="Up-regulated during septation protein 1" evidence="2">
    <location>
        <begin position="75"/>
        <end position="186"/>
    </location>
</feature>
<protein>
    <recommendedName>
        <fullName evidence="2">Up-regulated during septation protein 1 domain-containing protein</fullName>
    </recommendedName>
</protein>
<feature type="coiled-coil region" evidence="1">
    <location>
        <begin position="495"/>
        <end position="522"/>
    </location>
</feature>
<evidence type="ECO:0000256" key="1">
    <source>
        <dbReference type="SAM" id="Coils"/>
    </source>
</evidence>